<keyword evidence="2" id="KW-0812">Transmembrane</keyword>
<comment type="caution">
    <text evidence="3">The sequence shown here is derived from an EMBL/GenBank/DDBJ whole genome shotgun (WGS) entry which is preliminary data.</text>
</comment>
<evidence type="ECO:0008006" key="5">
    <source>
        <dbReference type="Google" id="ProtNLM"/>
    </source>
</evidence>
<proteinExistence type="predicted"/>
<dbReference type="EMBL" id="JACXYU010000022">
    <property type="protein sequence ID" value="MBD3934927.1"/>
    <property type="molecule type" value="Genomic_DNA"/>
</dbReference>
<organism evidence="3 4">
    <name type="scientific">Streptomyces chumphonensis</name>
    <dbReference type="NCBI Taxonomy" id="1214925"/>
    <lineage>
        <taxon>Bacteria</taxon>
        <taxon>Bacillati</taxon>
        <taxon>Actinomycetota</taxon>
        <taxon>Actinomycetes</taxon>
        <taxon>Kitasatosporales</taxon>
        <taxon>Streptomycetaceae</taxon>
        <taxon>Streptomyces</taxon>
    </lineage>
</organism>
<sequence length="171" mass="17316">MAAFPTLLLSLHVLAAILAVGTLAVAASLFPRYALRARGGAGEDVAEEGRERAAGVAAFLHRVCRTYAVAGLAVPVLGMATGSALGVLTDAWLIASMLLTTAAALLLALAILPVQRHLLGHPADGPPPDSDGGTPRPTPAATAASLAMRTGVFNLLWAIVVVLMIARPGSA</sequence>
<feature type="transmembrane region" description="Helical" evidence="2">
    <location>
        <begin position="146"/>
        <end position="166"/>
    </location>
</feature>
<evidence type="ECO:0000313" key="4">
    <source>
        <dbReference type="Proteomes" id="UP000632289"/>
    </source>
</evidence>
<evidence type="ECO:0000256" key="1">
    <source>
        <dbReference type="SAM" id="MobiDB-lite"/>
    </source>
</evidence>
<evidence type="ECO:0000313" key="3">
    <source>
        <dbReference type="EMBL" id="MBD3934927.1"/>
    </source>
</evidence>
<feature type="transmembrane region" description="Helical" evidence="2">
    <location>
        <begin position="91"/>
        <end position="112"/>
    </location>
</feature>
<feature type="compositionally biased region" description="Low complexity" evidence="1">
    <location>
        <begin position="130"/>
        <end position="140"/>
    </location>
</feature>
<dbReference type="RefSeq" id="WP_191212224.1">
    <property type="nucleotide sequence ID" value="NZ_BAABKL010000002.1"/>
</dbReference>
<gene>
    <name evidence="3" type="ORF">IF129_25625</name>
</gene>
<dbReference type="Proteomes" id="UP000632289">
    <property type="component" value="Unassembled WGS sequence"/>
</dbReference>
<name>A0A927F5V1_9ACTN</name>
<reference evidence="3" key="1">
    <citation type="submission" date="2020-09" db="EMBL/GenBank/DDBJ databases">
        <title>Secondary metabolite and genome analysis of marine Streptomyces chumphonensis KK1-2T.</title>
        <authorList>
            <person name="Phongsopitanun W."/>
            <person name="Kanchanasin P."/>
            <person name="Pittayakhajonwut P."/>
            <person name="Suwanborirux K."/>
            <person name="Tanasupawat S."/>
        </authorList>
    </citation>
    <scope>NUCLEOTIDE SEQUENCE</scope>
    <source>
        <strain evidence="3">KK1-2</strain>
    </source>
</reference>
<dbReference type="AlphaFoldDB" id="A0A927F5V1"/>
<keyword evidence="4" id="KW-1185">Reference proteome</keyword>
<feature type="region of interest" description="Disordered" evidence="1">
    <location>
        <begin position="121"/>
        <end position="140"/>
    </location>
</feature>
<keyword evidence="2" id="KW-0472">Membrane</keyword>
<accession>A0A927F5V1</accession>
<keyword evidence="2" id="KW-1133">Transmembrane helix</keyword>
<protein>
    <recommendedName>
        <fullName evidence="5">Integral membrane protein</fullName>
    </recommendedName>
</protein>
<evidence type="ECO:0000256" key="2">
    <source>
        <dbReference type="SAM" id="Phobius"/>
    </source>
</evidence>